<keyword evidence="3" id="KW-1185">Reference proteome</keyword>
<dbReference type="EMBL" id="CZVV01000003">
    <property type="protein sequence ID" value="CUS96414.1"/>
    <property type="molecule type" value="Genomic_DNA"/>
</dbReference>
<proteinExistence type="predicted"/>
<name>A0A656D4B3_KRYT1</name>
<dbReference type="Proteomes" id="UP000243065">
    <property type="component" value="Unassembled WGS sequence"/>
</dbReference>
<evidence type="ECO:0000313" key="4">
    <source>
        <dbReference type="Proteomes" id="UP000243105"/>
    </source>
</evidence>
<dbReference type="Proteomes" id="UP000243105">
    <property type="component" value="Unassembled WGS sequence"/>
</dbReference>
<evidence type="ECO:0000313" key="3">
    <source>
        <dbReference type="Proteomes" id="UP000243065"/>
    </source>
</evidence>
<evidence type="ECO:0000313" key="1">
    <source>
        <dbReference type="EMBL" id="CUS96414.1"/>
    </source>
</evidence>
<dbReference type="EMBL" id="CZVU01000020">
    <property type="protein sequence ID" value="CUS99496.1"/>
    <property type="molecule type" value="Genomic_DNA"/>
</dbReference>
<protein>
    <submittedName>
        <fullName evidence="2">Uncharacterized protein</fullName>
    </submittedName>
</protein>
<dbReference type="AlphaFoldDB" id="A0A656D4B3"/>
<sequence length="248" mass="27533">MKKVKTVILLSFVIYSISIWGCKKETTAPIETIPSNLFPLKVGNVWYYSGYEIDTAGAKISGTEFNSSTTIIGQIQFQGKNPFVVIDSFKYANRNIEVDTLLVYLEGNYLYAWVDLTGMVGIPGFEYKKWVPFVKAAGNLNEPYTILSLDTTITVNYQGQLLPLSIRINITGNISLKEQVQTPAGRYDSYKFEALTTGSVSVGGVTLASFTSKNYIWFSSGIGPVKHETPATRNENGKRRELVGYKVS</sequence>
<organism evidence="2 3">
    <name type="scientific">Kryptobacter tengchongensis</name>
    <dbReference type="NCBI Taxonomy" id="1643429"/>
    <lineage>
        <taxon>Bacteria</taxon>
        <taxon>Pseudomonadati</taxon>
        <taxon>Candidatus Kryptoniota</taxon>
        <taxon>Candidatus Kryptobacter</taxon>
    </lineage>
</organism>
<evidence type="ECO:0000313" key="2">
    <source>
        <dbReference type="EMBL" id="CUS99496.1"/>
    </source>
</evidence>
<dbReference type="Gene3D" id="2.40.360.20">
    <property type="match status" value="1"/>
</dbReference>
<accession>A0A656D4B3</accession>
<reference evidence="3 4" key="1">
    <citation type="submission" date="2015-11" db="EMBL/GenBank/DDBJ databases">
        <authorList>
            <person name="Varghese N."/>
        </authorList>
    </citation>
    <scope>NUCLEOTIDE SEQUENCE [LARGE SCALE GENOMIC DNA]</scope>
    <source>
        <strain evidence="2 3">JGI-24</strain>
        <strain evidence="1 4">JGI-25</strain>
    </source>
</reference>
<gene>
    <name evidence="2" type="ORF">JGI24_00617</name>
    <name evidence="1" type="ORF">JGI25_00103</name>
</gene>
<dbReference type="OrthoDB" id="9781289at2"/>
<dbReference type="RefSeq" id="WP_072150074.1">
    <property type="nucleotide sequence ID" value="NZ_CZVH01000096.1"/>
</dbReference>